<evidence type="ECO:0000313" key="4">
    <source>
        <dbReference type="Proteomes" id="UP000275267"/>
    </source>
</evidence>
<gene>
    <name evidence="3" type="ORF">C2845_PM14G03420</name>
</gene>
<reference evidence="4" key="1">
    <citation type="journal article" date="2019" name="Nat. Commun.">
        <title>The genome of broomcorn millet.</title>
        <authorList>
            <person name="Zou C."/>
            <person name="Miki D."/>
            <person name="Li D."/>
            <person name="Tang Q."/>
            <person name="Xiao L."/>
            <person name="Rajput S."/>
            <person name="Deng P."/>
            <person name="Jia W."/>
            <person name="Huang R."/>
            <person name="Zhang M."/>
            <person name="Sun Y."/>
            <person name="Hu J."/>
            <person name="Fu X."/>
            <person name="Schnable P.S."/>
            <person name="Li F."/>
            <person name="Zhang H."/>
            <person name="Feng B."/>
            <person name="Zhu X."/>
            <person name="Liu R."/>
            <person name="Schnable J.C."/>
            <person name="Zhu J.-K."/>
            <person name="Zhang H."/>
        </authorList>
    </citation>
    <scope>NUCLEOTIDE SEQUENCE [LARGE SCALE GENOMIC DNA]</scope>
</reference>
<name>A0A3L6PSG4_PANMI</name>
<dbReference type="OrthoDB" id="690675at2759"/>
<evidence type="ECO:0000256" key="1">
    <source>
        <dbReference type="SAM" id="MobiDB-lite"/>
    </source>
</evidence>
<sequence length="375" mass="41020">MRDEFGVWHVCLSMHSSREGLEQALGILKPKWVVSTTPPCMAMDLSYVKKNCSLSRFGPDDPIWKLLGIPEGMATGTGKQQAALTVEAVGKREEEFSSCTDERGSDDDNQVEAAEPTLLDFEIRVEQPVTLFGSARFGLVLHESEMWEHEYPSVEMTDDGGLEAKDSATETGLCTNSKPDENVAVMDLTEVATEQNSVSESELLKDRKPDGGVEVADLTEDGRKKLSLCAAPEQCMDDKGKGEAELVEAQEQNMSSHADLWEFCRHKVTPEGKNKIQVTKEISAVHVIIVSATIKEEATENDTTTSETGKSFDHDSERASDSSTSVGSSKGLNASLRRLYRSMNVSVPRPLPSLVELMGASKRPRVSQNCVAIGF</sequence>
<dbReference type="EMBL" id="PQIB02000016">
    <property type="protein sequence ID" value="RLM62139.1"/>
    <property type="molecule type" value="Genomic_DNA"/>
</dbReference>
<keyword evidence="4" id="KW-1185">Reference proteome</keyword>
<feature type="region of interest" description="Disordered" evidence="1">
    <location>
        <begin position="298"/>
        <end position="330"/>
    </location>
</feature>
<proteinExistence type="predicted"/>
<evidence type="ECO:0000259" key="2">
    <source>
        <dbReference type="Pfam" id="PF07522"/>
    </source>
</evidence>
<dbReference type="InterPro" id="IPR011084">
    <property type="entry name" value="DRMBL"/>
</dbReference>
<comment type="caution">
    <text evidence="3">The sequence shown here is derived from an EMBL/GenBank/DDBJ whole genome shotgun (WGS) entry which is preliminary data.</text>
</comment>
<dbReference type="Proteomes" id="UP000275267">
    <property type="component" value="Unassembled WGS sequence"/>
</dbReference>
<accession>A0A3L6PSG4</accession>
<feature type="compositionally biased region" description="Basic and acidic residues" evidence="1">
    <location>
        <begin position="310"/>
        <end position="320"/>
    </location>
</feature>
<dbReference type="Pfam" id="PF07522">
    <property type="entry name" value="DRMBL"/>
    <property type="match status" value="1"/>
</dbReference>
<dbReference type="AlphaFoldDB" id="A0A3L6PSG4"/>
<evidence type="ECO:0000313" key="3">
    <source>
        <dbReference type="EMBL" id="RLM62139.1"/>
    </source>
</evidence>
<dbReference type="STRING" id="4540.A0A3L6PSG4"/>
<organism evidence="3 4">
    <name type="scientific">Panicum miliaceum</name>
    <name type="common">Proso millet</name>
    <name type="synonym">Broomcorn millet</name>
    <dbReference type="NCBI Taxonomy" id="4540"/>
    <lineage>
        <taxon>Eukaryota</taxon>
        <taxon>Viridiplantae</taxon>
        <taxon>Streptophyta</taxon>
        <taxon>Embryophyta</taxon>
        <taxon>Tracheophyta</taxon>
        <taxon>Spermatophyta</taxon>
        <taxon>Magnoliopsida</taxon>
        <taxon>Liliopsida</taxon>
        <taxon>Poales</taxon>
        <taxon>Poaceae</taxon>
        <taxon>PACMAD clade</taxon>
        <taxon>Panicoideae</taxon>
        <taxon>Panicodae</taxon>
        <taxon>Paniceae</taxon>
        <taxon>Panicinae</taxon>
        <taxon>Panicum</taxon>
        <taxon>Panicum sect. Panicum</taxon>
    </lineage>
</organism>
<protein>
    <submittedName>
        <fullName evidence="3">Protein artemis-like</fullName>
    </submittedName>
</protein>
<feature type="domain" description="DNA repair metallo-beta-lactamase" evidence="2">
    <location>
        <begin position="2"/>
        <end position="40"/>
    </location>
</feature>